<keyword evidence="1" id="KW-0479">Metal-binding</keyword>
<reference evidence="6" key="2">
    <citation type="submission" date="2023-06" db="EMBL/GenBank/DDBJ databases">
        <authorList>
            <person name="Swenson N.G."/>
            <person name="Wegrzyn J.L."/>
            <person name="Mcevoy S.L."/>
        </authorList>
    </citation>
    <scope>NUCLEOTIDE SEQUENCE</scope>
    <source>
        <strain evidence="6">NS2018</strain>
        <tissue evidence="6">Leaf</tissue>
    </source>
</reference>
<sequence length="66" mass="7745">MMEEEEEEDEEGREEEEEEEGSIGNLEGRLLPEYRPAKSYFVSYLHSNSHKKVMEMRMALPPSVPK</sequence>
<dbReference type="Proteomes" id="UP001168877">
    <property type="component" value="Unassembled WGS sequence"/>
</dbReference>
<dbReference type="GO" id="GO:0008270">
    <property type="term" value="F:zinc ion binding"/>
    <property type="evidence" value="ECO:0007669"/>
    <property type="project" value="UniProtKB-KW"/>
</dbReference>
<evidence type="ECO:0000256" key="1">
    <source>
        <dbReference type="ARBA" id="ARBA00022723"/>
    </source>
</evidence>
<evidence type="ECO:0000256" key="2">
    <source>
        <dbReference type="ARBA" id="ARBA00022771"/>
    </source>
</evidence>
<feature type="compositionally biased region" description="Acidic residues" evidence="5">
    <location>
        <begin position="1"/>
        <end position="21"/>
    </location>
</feature>
<gene>
    <name evidence="6" type="ORF">LWI29_022782</name>
</gene>
<dbReference type="PANTHER" id="PTHR45658">
    <property type="entry name" value="GATA TRANSCRIPTION FACTOR"/>
    <property type="match status" value="1"/>
</dbReference>
<reference evidence="6" key="1">
    <citation type="journal article" date="2022" name="Plant J.">
        <title>Strategies of tolerance reflected in two North American maple genomes.</title>
        <authorList>
            <person name="McEvoy S.L."/>
            <person name="Sezen U.U."/>
            <person name="Trouern-Trend A."/>
            <person name="McMahon S.M."/>
            <person name="Schaberg P.G."/>
            <person name="Yang J."/>
            <person name="Wegrzyn J.L."/>
            <person name="Swenson N.G."/>
        </authorList>
    </citation>
    <scope>NUCLEOTIDE SEQUENCE</scope>
    <source>
        <strain evidence="6">NS2018</strain>
    </source>
</reference>
<name>A0AA39VWI0_ACESA</name>
<evidence type="ECO:0000313" key="6">
    <source>
        <dbReference type="EMBL" id="KAK0601284.1"/>
    </source>
</evidence>
<feature type="region of interest" description="Disordered" evidence="5">
    <location>
        <begin position="1"/>
        <end position="30"/>
    </location>
</feature>
<comment type="caution">
    <text evidence="6">The sequence shown here is derived from an EMBL/GenBank/DDBJ whole genome shotgun (WGS) entry which is preliminary data.</text>
</comment>
<evidence type="ECO:0000256" key="3">
    <source>
        <dbReference type="ARBA" id="ARBA00022833"/>
    </source>
</evidence>
<keyword evidence="2" id="KW-0863">Zinc-finger</keyword>
<dbReference type="GO" id="GO:0005634">
    <property type="term" value="C:nucleus"/>
    <property type="evidence" value="ECO:0007669"/>
    <property type="project" value="TreeGrafter"/>
</dbReference>
<keyword evidence="7" id="KW-1185">Reference proteome</keyword>
<dbReference type="AlphaFoldDB" id="A0AA39VWI0"/>
<dbReference type="GO" id="GO:0030154">
    <property type="term" value="P:cell differentiation"/>
    <property type="evidence" value="ECO:0007669"/>
    <property type="project" value="TreeGrafter"/>
</dbReference>
<accession>A0AA39VWI0</accession>
<keyword evidence="4" id="KW-0010">Activator</keyword>
<dbReference type="PANTHER" id="PTHR45658:SF143">
    <property type="entry name" value="GATA-TYPE DOMAIN-CONTAINING PROTEIN"/>
    <property type="match status" value="1"/>
</dbReference>
<dbReference type="EMBL" id="JAUESC010000003">
    <property type="protein sequence ID" value="KAK0601284.1"/>
    <property type="molecule type" value="Genomic_DNA"/>
</dbReference>
<organism evidence="6 7">
    <name type="scientific">Acer saccharum</name>
    <name type="common">Sugar maple</name>
    <dbReference type="NCBI Taxonomy" id="4024"/>
    <lineage>
        <taxon>Eukaryota</taxon>
        <taxon>Viridiplantae</taxon>
        <taxon>Streptophyta</taxon>
        <taxon>Embryophyta</taxon>
        <taxon>Tracheophyta</taxon>
        <taxon>Spermatophyta</taxon>
        <taxon>Magnoliopsida</taxon>
        <taxon>eudicotyledons</taxon>
        <taxon>Gunneridae</taxon>
        <taxon>Pentapetalae</taxon>
        <taxon>rosids</taxon>
        <taxon>malvids</taxon>
        <taxon>Sapindales</taxon>
        <taxon>Sapindaceae</taxon>
        <taxon>Hippocastanoideae</taxon>
        <taxon>Acereae</taxon>
        <taxon>Acer</taxon>
    </lineage>
</organism>
<evidence type="ECO:0000256" key="4">
    <source>
        <dbReference type="ARBA" id="ARBA00023159"/>
    </source>
</evidence>
<keyword evidence="3" id="KW-0862">Zinc</keyword>
<proteinExistence type="predicted"/>
<evidence type="ECO:0000256" key="5">
    <source>
        <dbReference type="SAM" id="MobiDB-lite"/>
    </source>
</evidence>
<dbReference type="InterPro" id="IPR051140">
    <property type="entry name" value="GATA_TF"/>
</dbReference>
<evidence type="ECO:0000313" key="7">
    <source>
        <dbReference type="Proteomes" id="UP001168877"/>
    </source>
</evidence>
<protein>
    <submittedName>
        <fullName evidence="6">Uncharacterized protein</fullName>
    </submittedName>
</protein>